<organism evidence="3 4">
    <name type="scientific">Deinococcus knuensis</name>
    <dbReference type="NCBI Taxonomy" id="1837380"/>
    <lineage>
        <taxon>Bacteria</taxon>
        <taxon>Thermotogati</taxon>
        <taxon>Deinococcota</taxon>
        <taxon>Deinococci</taxon>
        <taxon>Deinococcales</taxon>
        <taxon>Deinococcaceae</taxon>
        <taxon>Deinococcus</taxon>
    </lineage>
</organism>
<evidence type="ECO:0000313" key="4">
    <source>
        <dbReference type="Proteomes" id="UP000620633"/>
    </source>
</evidence>
<reference evidence="4" key="1">
    <citation type="journal article" date="2019" name="Int. J. Syst. Evol. Microbiol.">
        <title>The Global Catalogue of Microorganisms (GCM) 10K type strain sequencing project: providing services to taxonomists for standard genome sequencing and annotation.</title>
        <authorList>
            <consortium name="The Broad Institute Genomics Platform"/>
            <consortium name="The Broad Institute Genome Sequencing Center for Infectious Disease"/>
            <person name="Wu L."/>
            <person name="Ma J."/>
        </authorList>
    </citation>
    <scope>NUCLEOTIDE SEQUENCE [LARGE SCALE GENOMIC DNA]</scope>
    <source>
        <strain evidence="4">JCM 31406</strain>
    </source>
</reference>
<evidence type="ECO:0000259" key="2">
    <source>
        <dbReference type="Pfam" id="PF22790"/>
    </source>
</evidence>
<dbReference type="Pfam" id="PF22790">
    <property type="entry name" value="YkoP"/>
    <property type="match status" value="1"/>
</dbReference>
<feature type="region of interest" description="Disordered" evidence="1">
    <location>
        <begin position="1"/>
        <end position="21"/>
    </location>
</feature>
<proteinExistence type="predicted"/>
<protein>
    <recommendedName>
        <fullName evidence="2">YkoP-like domain-containing protein</fullName>
    </recommendedName>
</protein>
<sequence length="381" mass="40147">MDTPGSPHGHPPRRAHDHLPGCAGCSRFHGMASSHSPQERATHDRAAQGLLLRLALRAGVGGAWHGGHPGAPQVALLVPVADAGQLQAALGALEGVPATLLISPALARLDPQGVRAAALAGHELAGAGDPTDLTLLEAVAGQAVTSWAAPDNVPALRGLLARGLRPLPAPEGRPEPGALRSVPPADLNATLTAWRALGYRPVPLRDLPDARTGTPRDLLTLAYTRVVEDRFARDHGVIDLTARADAVMRVAPLDHAPAPLPLPPGTPTAELHLHSPRVVGLAARSQLGAYRAYVRSLKDVAGALHERPELASAQAVFAVTLFHGPLAQAGFTLLDLPPARSRWYGLGFRLLRAAYGTTRAPSEGTPKMAWMPREEFLRRYS</sequence>
<evidence type="ECO:0000256" key="1">
    <source>
        <dbReference type="SAM" id="MobiDB-lite"/>
    </source>
</evidence>
<name>A0ABQ2SBK5_9DEIO</name>
<dbReference type="EMBL" id="BMQO01000001">
    <property type="protein sequence ID" value="GGS17249.1"/>
    <property type="molecule type" value="Genomic_DNA"/>
</dbReference>
<evidence type="ECO:0000313" key="3">
    <source>
        <dbReference type="EMBL" id="GGS17249.1"/>
    </source>
</evidence>
<dbReference type="InterPro" id="IPR054467">
    <property type="entry name" value="YkoP-like_dom"/>
</dbReference>
<keyword evidence="4" id="KW-1185">Reference proteome</keyword>
<dbReference type="Proteomes" id="UP000620633">
    <property type="component" value="Unassembled WGS sequence"/>
</dbReference>
<comment type="caution">
    <text evidence="3">The sequence shown here is derived from an EMBL/GenBank/DDBJ whole genome shotgun (WGS) entry which is preliminary data.</text>
</comment>
<gene>
    <name evidence="3" type="ORF">GCM10008961_06170</name>
</gene>
<feature type="domain" description="YkoP-like" evidence="2">
    <location>
        <begin position="267"/>
        <end position="380"/>
    </location>
</feature>
<accession>A0ABQ2SBK5</accession>